<feature type="transmembrane region" description="Helical" evidence="2">
    <location>
        <begin position="6"/>
        <end position="29"/>
    </location>
</feature>
<keyword evidence="2" id="KW-0472">Membrane</keyword>
<keyword evidence="4" id="KW-1185">Reference proteome</keyword>
<evidence type="ECO:0008006" key="5">
    <source>
        <dbReference type="Google" id="ProtNLM"/>
    </source>
</evidence>
<organism evidence="3 4">
    <name type="scientific">Nocardiopsis eucommiae</name>
    <dbReference type="NCBI Taxonomy" id="2831970"/>
    <lineage>
        <taxon>Bacteria</taxon>
        <taxon>Bacillati</taxon>
        <taxon>Actinomycetota</taxon>
        <taxon>Actinomycetes</taxon>
        <taxon>Streptosporangiales</taxon>
        <taxon>Nocardiopsidaceae</taxon>
        <taxon>Nocardiopsis</taxon>
    </lineage>
</organism>
<reference evidence="3" key="1">
    <citation type="submission" date="2021-05" db="EMBL/GenBank/DDBJ databases">
        <authorList>
            <person name="Kaiqin L."/>
            <person name="Jian G."/>
        </authorList>
    </citation>
    <scope>NUCLEOTIDE SEQUENCE</scope>
    <source>
        <strain evidence="3">HDS5</strain>
    </source>
</reference>
<feature type="compositionally biased region" description="Basic and acidic residues" evidence="1">
    <location>
        <begin position="153"/>
        <end position="173"/>
    </location>
</feature>
<sequence>MVGQALVVQVIALVFQSAGAVSLILALLWNRRRGRFGWSERARARLAPGPAERRRVRPFLRDGTAAPDPELARLTVRVAEHRVRSLENPWQVPGTSLFAMGAGLFAFAQFHSAYGFGPLAWWGLALCALAVNGPLVRRIALDRARRALAANRELAEPHADSEEPPEHTGARER</sequence>
<keyword evidence="2" id="KW-0812">Transmembrane</keyword>
<dbReference type="KEGG" id="nec:KGD82_01940"/>
<feature type="transmembrane region" description="Helical" evidence="2">
    <location>
        <begin position="92"/>
        <end position="113"/>
    </location>
</feature>
<keyword evidence="2" id="KW-1133">Transmembrane helix</keyword>
<proteinExistence type="predicted"/>
<evidence type="ECO:0000256" key="1">
    <source>
        <dbReference type="SAM" id="MobiDB-lite"/>
    </source>
</evidence>
<dbReference type="AlphaFoldDB" id="A0A975LAV5"/>
<gene>
    <name evidence="3" type="ORF">KGD82_01940</name>
</gene>
<feature type="region of interest" description="Disordered" evidence="1">
    <location>
        <begin position="151"/>
        <end position="173"/>
    </location>
</feature>
<dbReference type="EMBL" id="CP074402">
    <property type="protein sequence ID" value="QVJ01812.1"/>
    <property type="molecule type" value="Genomic_DNA"/>
</dbReference>
<accession>A0A975LAV5</accession>
<dbReference type="Proteomes" id="UP000682416">
    <property type="component" value="Chromosome"/>
</dbReference>
<protein>
    <recommendedName>
        <fullName evidence="5">Glycosyl-4,4'-diaponeurosporenoate acyltransferase</fullName>
    </recommendedName>
</protein>
<evidence type="ECO:0000256" key="2">
    <source>
        <dbReference type="SAM" id="Phobius"/>
    </source>
</evidence>
<name>A0A975LAV5_9ACTN</name>
<feature type="transmembrane region" description="Helical" evidence="2">
    <location>
        <begin position="119"/>
        <end position="136"/>
    </location>
</feature>
<evidence type="ECO:0000313" key="3">
    <source>
        <dbReference type="EMBL" id="QVJ01812.1"/>
    </source>
</evidence>
<evidence type="ECO:0000313" key="4">
    <source>
        <dbReference type="Proteomes" id="UP000682416"/>
    </source>
</evidence>